<name>A0ABU2D1W8_9EURY</name>
<organism evidence="3 4">
    <name type="scientific">Methanosarcina baikalica</name>
    <dbReference type="NCBI Taxonomy" id="3073890"/>
    <lineage>
        <taxon>Archaea</taxon>
        <taxon>Methanobacteriati</taxon>
        <taxon>Methanobacteriota</taxon>
        <taxon>Stenosarchaea group</taxon>
        <taxon>Methanomicrobia</taxon>
        <taxon>Methanosarcinales</taxon>
        <taxon>Methanosarcinaceae</taxon>
        <taxon>Methanosarcina</taxon>
    </lineage>
</organism>
<evidence type="ECO:0000313" key="3">
    <source>
        <dbReference type="EMBL" id="MDR7665980.1"/>
    </source>
</evidence>
<keyword evidence="1" id="KW-0812">Transmembrane</keyword>
<keyword evidence="1" id="KW-1133">Transmembrane helix</keyword>
<reference evidence="4" key="1">
    <citation type="submission" date="2023-07" db="EMBL/GenBank/DDBJ databases">
        <title>Whole-genome sequencing of a new Methanosarcina sp. Z-7115.</title>
        <authorList>
            <person name="Zhilina T.N."/>
            <person name="Merkel A.Y."/>
        </authorList>
    </citation>
    <scope>NUCLEOTIDE SEQUENCE [LARGE SCALE GENOMIC DNA]</scope>
    <source>
        <strain evidence="4">Z-7115</strain>
    </source>
</reference>
<dbReference type="InterPro" id="IPR018649">
    <property type="entry name" value="SHOCT"/>
</dbReference>
<evidence type="ECO:0000256" key="1">
    <source>
        <dbReference type="SAM" id="Phobius"/>
    </source>
</evidence>
<accession>A0ABU2D1W8</accession>
<evidence type="ECO:0000259" key="2">
    <source>
        <dbReference type="Pfam" id="PF09851"/>
    </source>
</evidence>
<protein>
    <submittedName>
        <fullName evidence="3">SHOCT domain-containing protein</fullName>
    </submittedName>
</protein>
<dbReference type="Proteomes" id="UP001246244">
    <property type="component" value="Unassembled WGS sequence"/>
</dbReference>
<evidence type="ECO:0000313" key="4">
    <source>
        <dbReference type="Proteomes" id="UP001246244"/>
    </source>
</evidence>
<proteinExistence type="predicted"/>
<gene>
    <name evidence="3" type="ORF">RG963_09385</name>
</gene>
<dbReference type="RefSeq" id="WP_310576006.1">
    <property type="nucleotide sequence ID" value="NZ_JAVKPK010000033.1"/>
</dbReference>
<comment type="caution">
    <text evidence="3">The sequence shown here is derived from an EMBL/GenBank/DDBJ whole genome shotgun (WGS) entry which is preliminary data.</text>
</comment>
<dbReference type="Pfam" id="PF09851">
    <property type="entry name" value="SHOCT"/>
    <property type="match status" value="1"/>
</dbReference>
<feature type="domain" description="SHOCT" evidence="2">
    <location>
        <begin position="63"/>
        <end position="88"/>
    </location>
</feature>
<feature type="transmembrane region" description="Helical" evidence="1">
    <location>
        <begin position="20"/>
        <end position="46"/>
    </location>
</feature>
<sequence>MVKISMLMFGYNGGMMGNYGYGMGYGGIFLGLLFWIFIIVVAYLLIKWLVEQNKTRGSEEKSALEIAKVRFAKGEITEEEFEEIKKRLV</sequence>
<keyword evidence="4" id="KW-1185">Reference proteome</keyword>
<keyword evidence="1" id="KW-0472">Membrane</keyword>
<dbReference type="EMBL" id="JAVKPK010000033">
    <property type="protein sequence ID" value="MDR7665980.1"/>
    <property type="molecule type" value="Genomic_DNA"/>
</dbReference>